<feature type="domain" description="Major facilitator superfamily (MFS) profile" evidence="8">
    <location>
        <begin position="389"/>
        <end position="782"/>
    </location>
</feature>
<protein>
    <recommendedName>
        <fullName evidence="8">Major facilitator superfamily (MFS) profile domain-containing protein</fullName>
    </recommendedName>
</protein>
<dbReference type="SUPFAM" id="SSF103473">
    <property type="entry name" value="MFS general substrate transporter"/>
    <property type="match status" value="1"/>
</dbReference>
<dbReference type="InterPro" id="IPR011701">
    <property type="entry name" value="MFS"/>
</dbReference>
<dbReference type="Proteomes" id="UP000237925">
    <property type="component" value="Chromosome"/>
</dbReference>
<feature type="transmembrane region" description="Helical" evidence="7">
    <location>
        <begin position="13"/>
        <end position="36"/>
    </location>
</feature>
<dbReference type="RefSeq" id="WP_106684200.1">
    <property type="nucleotide sequence ID" value="NZ_CP027667.1"/>
</dbReference>
<dbReference type="PROSITE" id="PS00216">
    <property type="entry name" value="SUGAR_TRANSPORT_1"/>
    <property type="match status" value="1"/>
</dbReference>
<dbReference type="GO" id="GO:0022857">
    <property type="term" value="F:transmembrane transporter activity"/>
    <property type="evidence" value="ECO:0007669"/>
    <property type="project" value="InterPro"/>
</dbReference>
<dbReference type="EMBL" id="CP027667">
    <property type="protein sequence ID" value="AVO49771.1"/>
    <property type="molecule type" value="Genomic_DNA"/>
</dbReference>
<evidence type="ECO:0000256" key="4">
    <source>
        <dbReference type="ARBA" id="ARBA00022692"/>
    </source>
</evidence>
<dbReference type="InterPro" id="IPR005829">
    <property type="entry name" value="Sugar_transporter_CS"/>
</dbReference>
<feature type="transmembrane region" description="Helical" evidence="7">
    <location>
        <begin position="203"/>
        <end position="223"/>
    </location>
</feature>
<comment type="subcellular location">
    <subcellularLocation>
        <location evidence="1">Cell membrane</location>
        <topology evidence="1">Multi-pass membrane protein</topology>
    </subcellularLocation>
</comment>
<feature type="transmembrane region" description="Helical" evidence="7">
    <location>
        <begin position="665"/>
        <end position="682"/>
    </location>
</feature>
<organism evidence="9 10">
    <name type="scientific">Melaminivora suipulveris</name>
    <dbReference type="NCBI Taxonomy" id="2109913"/>
    <lineage>
        <taxon>Bacteria</taxon>
        <taxon>Pseudomonadati</taxon>
        <taxon>Pseudomonadota</taxon>
        <taxon>Betaproteobacteria</taxon>
        <taxon>Burkholderiales</taxon>
        <taxon>Comamonadaceae</taxon>
        <taxon>Melaminivora</taxon>
    </lineage>
</organism>
<dbReference type="KEGG" id="mela:C6568_11285"/>
<feature type="transmembrane region" description="Helical" evidence="7">
    <location>
        <begin position="461"/>
        <end position="478"/>
    </location>
</feature>
<reference evidence="9 10" key="1">
    <citation type="submission" date="2018-03" db="EMBL/GenBank/DDBJ databases">
        <title>Genome sequencing of Melaminivora sp.</title>
        <authorList>
            <person name="Kim S.-J."/>
            <person name="Heo J."/>
            <person name="Ahn J.-H."/>
            <person name="Kwon S.-W."/>
        </authorList>
    </citation>
    <scope>NUCLEOTIDE SEQUENCE [LARGE SCALE GENOMIC DNA]</scope>
    <source>
        <strain evidence="9 10">SC2-9</strain>
    </source>
</reference>
<evidence type="ECO:0000313" key="10">
    <source>
        <dbReference type="Proteomes" id="UP000237925"/>
    </source>
</evidence>
<feature type="transmembrane region" description="Helical" evidence="7">
    <location>
        <begin position="598"/>
        <end position="621"/>
    </location>
</feature>
<feature type="transmembrane region" description="Helical" evidence="7">
    <location>
        <begin position="756"/>
        <end position="776"/>
    </location>
</feature>
<evidence type="ECO:0000256" key="1">
    <source>
        <dbReference type="ARBA" id="ARBA00004651"/>
    </source>
</evidence>
<evidence type="ECO:0000259" key="8">
    <source>
        <dbReference type="PROSITE" id="PS50850"/>
    </source>
</evidence>
<feature type="transmembrane region" description="Helical" evidence="7">
    <location>
        <begin position="545"/>
        <end position="567"/>
    </location>
</feature>
<evidence type="ECO:0000256" key="7">
    <source>
        <dbReference type="SAM" id="Phobius"/>
    </source>
</evidence>
<feature type="transmembrane region" description="Helical" evidence="7">
    <location>
        <begin position="341"/>
        <end position="362"/>
    </location>
</feature>
<feature type="transmembrane region" description="Helical" evidence="7">
    <location>
        <begin position="520"/>
        <end position="539"/>
    </location>
</feature>
<dbReference type="Gene3D" id="1.20.1250.20">
    <property type="entry name" value="MFS general substrate transporter like domains"/>
    <property type="match status" value="1"/>
</dbReference>
<name>A0A2R3QDB3_9BURK</name>
<keyword evidence="4 7" id="KW-0812">Transmembrane</keyword>
<feature type="transmembrane region" description="Helical" evidence="7">
    <location>
        <begin position="484"/>
        <end position="508"/>
    </location>
</feature>
<evidence type="ECO:0000256" key="2">
    <source>
        <dbReference type="ARBA" id="ARBA00022448"/>
    </source>
</evidence>
<keyword evidence="2" id="KW-0813">Transport</keyword>
<dbReference type="OrthoDB" id="8820686at2"/>
<dbReference type="Pfam" id="PF07690">
    <property type="entry name" value="MFS_1"/>
    <property type="match status" value="1"/>
</dbReference>
<keyword evidence="3" id="KW-1003">Cell membrane</keyword>
<dbReference type="InterPro" id="IPR020846">
    <property type="entry name" value="MFS_dom"/>
</dbReference>
<dbReference type="InterPro" id="IPR050171">
    <property type="entry name" value="MFS_Transporters"/>
</dbReference>
<feature type="transmembrane region" description="Helical" evidence="7">
    <location>
        <begin position="164"/>
        <end position="183"/>
    </location>
</feature>
<dbReference type="PROSITE" id="PS50850">
    <property type="entry name" value="MFS"/>
    <property type="match status" value="1"/>
</dbReference>
<proteinExistence type="predicted"/>
<dbReference type="PANTHER" id="PTHR23517:SF3">
    <property type="entry name" value="INTEGRAL MEMBRANE TRANSPORT PROTEIN"/>
    <property type="match status" value="1"/>
</dbReference>
<dbReference type="PANTHER" id="PTHR23517">
    <property type="entry name" value="RESISTANCE PROTEIN MDTM, PUTATIVE-RELATED-RELATED"/>
    <property type="match status" value="1"/>
</dbReference>
<keyword evidence="6 7" id="KW-0472">Membrane</keyword>
<dbReference type="InterPro" id="IPR036259">
    <property type="entry name" value="MFS_trans_sf"/>
</dbReference>
<accession>A0A2R3QDB3</accession>
<evidence type="ECO:0000256" key="6">
    <source>
        <dbReference type="ARBA" id="ARBA00023136"/>
    </source>
</evidence>
<gene>
    <name evidence="9" type="ORF">C6568_11285</name>
</gene>
<sequence>MAAQQHRHPLARLVWRFAAMLAFICCATLLASAYLIEGSLRNAQQEAFSARFALATQRAATAAENALALGVPLAPDTPLAQLLTREAALEPVLYGFTVETAQGKTLLQAAGRHPAPATDDAVALAQTAIRNDLGQTVGWTRLRYDESALHTARQHLSQAVWTSAWLASALLCLGLAGCCAWLLRHTQGGRKRSRLPLGERTALLLAAIALLTAVLLALGWRAATAGQASIAPDQMAKATAVARSSAALVARALAAGVPLDQLVGVDAHAAALHSRSPEITALAVVTADGHTMAGGTPLQPGPWTVQAPVTLPGANQPSAQVLLQVDSGLLARRLQGTLLDMAFLGVVSLLLALEWVALGLGTRGARALSVWQARRSADPAERRAWRAGSAAAVRPALFLFMLAEEFTRPFLPTWGRSLAPEGALFTPDTLAGLPLAAFLAVVALLQWPLAAWSERFGRRRGLALGALLGAAGLAWAALQPQFAALLGARIVSAVGFAMVFVSAQGAVIDGSSAGDRAHSLAQFVRAILVAGLCGPPLGGLAAERWGVPATFALAAAVSLLAAAVAWLQVPPGRPAPASAPQAAARRAPLAAVLRQPGLAALLLGCAMPAKLLLAALCFYLLPLHLQDQGEGSAVIGRLQTVYPLTMVLLVPVAARLADRWRQRRGFVLAGGLLAGAGAVLAWPTAGSAWYLALVLLVLGLGQALSITPQSAMVADLARSLPERQGAAVLGLFRLTERSGSALGPVMAAWLLPLLGFGPAVALIGALVLGGSAAYGWSQRSARARAVNP</sequence>
<feature type="transmembrane region" description="Helical" evidence="7">
    <location>
        <begin position="641"/>
        <end position="658"/>
    </location>
</feature>
<evidence type="ECO:0000313" key="9">
    <source>
        <dbReference type="EMBL" id="AVO49771.1"/>
    </source>
</evidence>
<dbReference type="AlphaFoldDB" id="A0A2R3QDB3"/>
<feature type="transmembrane region" description="Helical" evidence="7">
    <location>
        <begin position="430"/>
        <end position="449"/>
    </location>
</feature>
<feature type="transmembrane region" description="Helical" evidence="7">
    <location>
        <begin position="688"/>
        <end position="706"/>
    </location>
</feature>
<dbReference type="GO" id="GO:0005886">
    <property type="term" value="C:plasma membrane"/>
    <property type="evidence" value="ECO:0007669"/>
    <property type="project" value="UniProtKB-SubCell"/>
</dbReference>
<keyword evidence="5 7" id="KW-1133">Transmembrane helix</keyword>
<evidence type="ECO:0000256" key="3">
    <source>
        <dbReference type="ARBA" id="ARBA00022475"/>
    </source>
</evidence>
<evidence type="ECO:0000256" key="5">
    <source>
        <dbReference type="ARBA" id="ARBA00022989"/>
    </source>
</evidence>
<keyword evidence="10" id="KW-1185">Reference proteome</keyword>